<comment type="subcellular location">
    <subcellularLocation>
        <location evidence="1">Nucleus</location>
    </subcellularLocation>
</comment>
<dbReference type="GO" id="GO:0000978">
    <property type="term" value="F:RNA polymerase II cis-regulatory region sequence-specific DNA binding"/>
    <property type="evidence" value="ECO:0007669"/>
    <property type="project" value="TreeGrafter"/>
</dbReference>
<dbReference type="GO" id="GO:0000981">
    <property type="term" value="F:DNA-binding transcription factor activity, RNA polymerase II-specific"/>
    <property type="evidence" value="ECO:0007669"/>
    <property type="project" value="TreeGrafter"/>
</dbReference>
<reference evidence="9" key="1">
    <citation type="journal article" date="2023" name="Plant J.">
        <title>The genome of the king protea, Protea cynaroides.</title>
        <authorList>
            <person name="Chang J."/>
            <person name="Duong T.A."/>
            <person name="Schoeman C."/>
            <person name="Ma X."/>
            <person name="Roodt D."/>
            <person name="Barker N."/>
            <person name="Li Z."/>
            <person name="Van de Peer Y."/>
            <person name="Mizrachi E."/>
        </authorList>
    </citation>
    <scope>NUCLEOTIDE SEQUENCE</scope>
    <source>
        <tissue evidence="9">Young leaves</tissue>
    </source>
</reference>
<proteinExistence type="predicted"/>
<evidence type="ECO:0000313" key="10">
    <source>
        <dbReference type="Proteomes" id="UP001141806"/>
    </source>
</evidence>
<dbReference type="GO" id="GO:0046983">
    <property type="term" value="F:protein dimerization activity"/>
    <property type="evidence" value="ECO:0007669"/>
    <property type="project" value="InterPro"/>
</dbReference>
<feature type="domain" description="MADS-box" evidence="8">
    <location>
        <begin position="42"/>
        <end position="102"/>
    </location>
</feature>
<dbReference type="PANTHER" id="PTHR11945:SF776">
    <property type="entry name" value="AGAMOUS-LIKE 50-RELATED"/>
    <property type="match status" value="1"/>
</dbReference>
<dbReference type="Gene3D" id="3.40.1810.10">
    <property type="entry name" value="Transcription factor, MADS-box"/>
    <property type="match status" value="1"/>
</dbReference>
<dbReference type="InterPro" id="IPR033896">
    <property type="entry name" value="MEF2-like_N"/>
</dbReference>
<dbReference type="InterPro" id="IPR036879">
    <property type="entry name" value="TF_MADSbox_sf"/>
</dbReference>
<dbReference type="Pfam" id="PF00319">
    <property type="entry name" value="SRF-TF"/>
    <property type="match status" value="1"/>
</dbReference>
<dbReference type="CDD" id="cd00265">
    <property type="entry name" value="MADS_MEF2_like"/>
    <property type="match status" value="1"/>
</dbReference>
<keyword evidence="4" id="KW-0804">Transcription</keyword>
<evidence type="ECO:0000256" key="4">
    <source>
        <dbReference type="ARBA" id="ARBA00023163"/>
    </source>
</evidence>
<evidence type="ECO:0000259" key="8">
    <source>
        <dbReference type="PROSITE" id="PS50066"/>
    </source>
</evidence>
<name>A0A9Q0QSV8_9MAGN</name>
<dbReference type="PROSITE" id="PS50066">
    <property type="entry name" value="MADS_BOX_2"/>
    <property type="match status" value="1"/>
</dbReference>
<feature type="coiled-coil region" evidence="6">
    <location>
        <begin position="130"/>
        <end position="160"/>
    </location>
</feature>
<keyword evidence="2" id="KW-0805">Transcription regulation</keyword>
<keyword evidence="6" id="KW-0175">Coiled coil</keyword>
<dbReference type="FunFam" id="3.40.1810.10:FF:000006">
    <property type="entry name" value="Agamous-like MADS-box protein AGL62"/>
    <property type="match status" value="1"/>
</dbReference>
<dbReference type="OrthoDB" id="1933443at2759"/>
<dbReference type="AlphaFoldDB" id="A0A9Q0QSV8"/>
<dbReference type="GO" id="GO:0045944">
    <property type="term" value="P:positive regulation of transcription by RNA polymerase II"/>
    <property type="evidence" value="ECO:0007669"/>
    <property type="project" value="InterPro"/>
</dbReference>
<accession>A0A9Q0QSV8</accession>
<evidence type="ECO:0000256" key="2">
    <source>
        <dbReference type="ARBA" id="ARBA00023015"/>
    </source>
</evidence>
<sequence length="254" mass="27961">MSLLLLLHPAFCSLSIMSTSFSVSCVDSGSVPRTNGKTRASKGRGKIEMKRIDNDAARQVTFSKRRAGIFKKAHELCTLSGAEVAILLYSPAGNVFSFGHPCVHSILDRFLDDGGTPQESNFQLLDAYCEANLRQLNQRYTDLLAQLKKEKEKAKNLQAMVDGNVETNFGNSRWGNPVDQLNLTDLQQLKFDLGVLKNIIRSKQNNQMETQVSFPSAVLANNSVGAADHSLFSQSTMNTMNQAVIGFRGFGFGF</sequence>
<dbReference type="InterPro" id="IPR002100">
    <property type="entry name" value="TF_MADSbox"/>
</dbReference>
<evidence type="ECO:0000256" key="1">
    <source>
        <dbReference type="ARBA" id="ARBA00004123"/>
    </source>
</evidence>
<keyword evidence="5" id="KW-0539">Nucleus</keyword>
<dbReference type="SMART" id="SM00432">
    <property type="entry name" value="MADS"/>
    <property type="match status" value="1"/>
</dbReference>
<comment type="caution">
    <text evidence="9">The sequence shown here is derived from an EMBL/GenBank/DDBJ whole genome shotgun (WGS) entry which is preliminary data.</text>
</comment>
<feature type="chain" id="PRO_5040516246" description="MADS-box domain-containing protein" evidence="7">
    <location>
        <begin position="23"/>
        <end position="254"/>
    </location>
</feature>
<keyword evidence="7" id="KW-0732">Signal</keyword>
<dbReference type="Proteomes" id="UP001141806">
    <property type="component" value="Unassembled WGS sequence"/>
</dbReference>
<evidence type="ECO:0000256" key="5">
    <source>
        <dbReference type="ARBA" id="ARBA00023242"/>
    </source>
</evidence>
<evidence type="ECO:0000256" key="3">
    <source>
        <dbReference type="ARBA" id="ARBA00023125"/>
    </source>
</evidence>
<dbReference type="PANTHER" id="PTHR11945">
    <property type="entry name" value="MADS BOX PROTEIN"/>
    <property type="match status" value="1"/>
</dbReference>
<dbReference type="GO" id="GO:0005634">
    <property type="term" value="C:nucleus"/>
    <property type="evidence" value="ECO:0007669"/>
    <property type="project" value="UniProtKB-SubCell"/>
</dbReference>
<evidence type="ECO:0000313" key="9">
    <source>
        <dbReference type="EMBL" id="KAJ4970810.1"/>
    </source>
</evidence>
<gene>
    <name evidence="9" type="ORF">NE237_003909</name>
</gene>
<dbReference type="PRINTS" id="PR00404">
    <property type="entry name" value="MADSDOMAIN"/>
</dbReference>
<organism evidence="9 10">
    <name type="scientific">Protea cynaroides</name>
    <dbReference type="NCBI Taxonomy" id="273540"/>
    <lineage>
        <taxon>Eukaryota</taxon>
        <taxon>Viridiplantae</taxon>
        <taxon>Streptophyta</taxon>
        <taxon>Embryophyta</taxon>
        <taxon>Tracheophyta</taxon>
        <taxon>Spermatophyta</taxon>
        <taxon>Magnoliopsida</taxon>
        <taxon>Proteales</taxon>
        <taxon>Proteaceae</taxon>
        <taxon>Protea</taxon>
    </lineage>
</organism>
<dbReference type="EMBL" id="JAMYWD010000005">
    <property type="protein sequence ID" value="KAJ4970810.1"/>
    <property type="molecule type" value="Genomic_DNA"/>
</dbReference>
<dbReference type="SUPFAM" id="SSF55455">
    <property type="entry name" value="SRF-like"/>
    <property type="match status" value="1"/>
</dbReference>
<keyword evidence="3" id="KW-0238">DNA-binding</keyword>
<evidence type="ECO:0000256" key="6">
    <source>
        <dbReference type="SAM" id="Coils"/>
    </source>
</evidence>
<protein>
    <recommendedName>
        <fullName evidence="8">MADS-box domain-containing protein</fullName>
    </recommendedName>
</protein>
<feature type="signal peptide" evidence="7">
    <location>
        <begin position="1"/>
        <end position="22"/>
    </location>
</feature>
<evidence type="ECO:0000256" key="7">
    <source>
        <dbReference type="SAM" id="SignalP"/>
    </source>
</evidence>
<keyword evidence="10" id="KW-1185">Reference proteome</keyword>